<comment type="similarity">
    <text evidence="3">Belongs to the HARBI1 family.</text>
</comment>
<dbReference type="AlphaFoldDB" id="A0A7E5WUB1"/>
<organism evidence="9 12">
    <name type="scientific">Trichoplusia ni</name>
    <name type="common">Cabbage looper</name>
    <dbReference type="NCBI Taxonomy" id="7111"/>
    <lineage>
        <taxon>Eukaryota</taxon>
        <taxon>Metazoa</taxon>
        <taxon>Ecdysozoa</taxon>
        <taxon>Arthropoda</taxon>
        <taxon>Hexapoda</taxon>
        <taxon>Insecta</taxon>
        <taxon>Pterygota</taxon>
        <taxon>Neoptera</taxon>
        <taxon>Endopterygota</taxon>
        <taxon>Lepidoptera</taxon>
        <taxon>Glossata</taxon>
        <taxon>Ditrysia</taxon>
        <taxon>Noctuoidea</taxon>
        <taxon>Noctuidae</taxon>
        <taxon>Plusiinae</taxon>
        <taxon>Trichoplusia</taxon>
    </lineage>
</organism>
<comment type="subcellular location">
    <subcellularLocation>
        <location evidence="2">Nucleus</location>
    </subcellularLocation>
</comment>
<evidence type="ECO:0000256" key="3">
    <source>
        <dbReference type="ARBA" id="ARBA00006958"/>
    </source>
</evidence>
<evidence type="ECO:0000313" key="10">
    <source>
        <dbReference type="RefSeq" id="XP_026735795.1"/>
    </source>
</evidence>
<keyword evidence="9" id="KW-1185">Reference proteome</keyword>
<evidence type="ECO:0000313" key="9">
    <source>
        <dbReference type="Proteomes" id="UP000322000"/>
    </source>
</evidence>
<comment type="cofactor">
    <cofactor evidence="1">
        <name>a divalent metal cation</name>
        <dbReference type="ChEBI" id="CHEBI:60240"/>
    </cofactor>
</comment>
<keyword evidence="4" id="KW-0540">Nuclease</keyword>
<evidence type="ECO:0000256" key="1">
    <source>
        <dbReference type="ARBA" id="ARBA00001968"/>
    </source>
</evidence>
<dbReference type="RefSeq" id="XP_026744425.1">
    <property type="nucleotide sequence ID" value="XM_026888624.1"/>
</dbReference>
<evidence type="ECO:0000256" key="6">
    <source>
        <dbReference type="ARBA" id="ARBA00022801"/>
    </source>
</evidence>
<protein>
    <submittedName>
        <fullName evidence="10 11">Protein ANTAGONIST OF LIKE HETEROCHROMATIN PROTEIN 1-like</fullName>
    </submittedName>
</protein>
<dbReference type="GO" id="GO:0004518">
    <property type="term" value="F:nuclease activity"/>
    <property type="evidence" value="ECO:0007669"/>
    <property type="project" value="UniProtKB-KW"/>
</dbReference>
<dbReference type="OrthoDB" id="6627079at2759"/>
<dbReference type="PANTHER" id="PTHR22930:SF269">
    <property type="entry name" value="NUCLEASE HARBI1-LIKE PROTEIN"/>
    <property type="match status" value="1"/>
</dbReference>
<keyword evidence="5" id="KW-0479">Metal-binding</keyword>
<reference evidence="10 11" key="1">
    <citation type="submission" date="2025-04" db="UniProtKB">
        <authorList>
            <consortium name="RefSeq"/>
        </authorList>
    </citation>
    <scope>IDENTIFICATION</scope>
</reference>
<dbReference type="GO" id="GO:0046872">
    <property type="term" value="F:metal ion binding"/>
    <property type="evidence" value="ECO:0007669"/>
    <property type="project" value="UniProtKB-KW"/>
</dbReference>
<dbReference type="GO" id="GO:0005634">
    <property type="term" value="C:nucleus"/>
    <property type="evidence" value="ECO:0007669"/>
    <property type="project" value="UniProtKB-SubCell"/>
</dbReference>
<name>A0A7E5WUB1_TRINI</name>
<dbReference type="Pfam" id="PF13359">
    <property type="entry name" value="DDE_Tnp_4"/>
    <property type="match status" value="1"/>
</dbReference>
<dbReference type="InterPro" id="IPR045249">
    <property type="entry name" value="HARBI1-like"/>
</dbReference>
<evidence type="ECO:0000313" key="11">
    <source>
        <dbReference type="RefSeq" id="XP_026744309.1"/>
    </source>
</evidence>
<evidence type="ECO:0000313" key="12">
    <source>
        <dbReference type="RefSeq" id="XP_026744425.1"/>
    </source>
</evidence>
<evidence type="ECO:0000256" key="7">
    <source>
        <dbReference type="ARBA" id="ARBA00023242"/>
    </source>
</evidence>
<dbReference type="GO" id="GO:0016787">
    <property type="term" value="F:hydrolase activity"/>
    <property type="evidence" value="ECO:0007669"/>
    <property type="project" value="UniProtKB-KW"/>
</dbReference>
<accession>A0A7E5WUB1</accession>
<gene>
    <name evidence="12" type="primary">LOC113505798</name>
    <name evidence="10" type="synonym">LOC113499489</name>
    <name evidence="11" type="synonym">LOC113505700</name>
</gene>
<keyword evidence="7" id="KW-0539">Nucleus</keyword>
<dbReference type="KEGG" id="tnl:113505700"/>
<evidence type="ECO:0000256" key="2">
    <source>
        <dbReference type="ARBA" id="ARBA00004123"/>
    </source>
</evidence>
<feature type="domain" description="DDE Tnp4" evidence="8">
    <location>
        <begin position="166"/>
        <end position="331"/>
    </location>
</feature>
<evidence type="ECO:0000256" key="5">
    <source>
        <dbReference type="ARBA" id="ARBA00022723"/>
    </source>
</evidence>
<evidence type="ECO:0000259" key="8">
    <source>
        <dbReference type="Pfam" id="PF13359"/>
    </source>
</evidence>
<dbReference type="PANTHER" id="PTHR22930">
    <property type="match status" value="1"/>
</dbReference>
<evidence type="ECO:0000256" key="4">
    <source>
        <dbReference type="ARBA" id="ARBA00022722"/>
    </source>
</evidence>
<dbReference type="RefSeq" id="XP_026744309.1">
    <property type="nucleotide sequence ID" value="XM_026888508.1"/>
</dbReference>
<keyword evidence="6" id="KW-0378">Hydrolase</keyword>
<sequence>MSPEEVVLLCGAYIFLHKSISSKKKRKRWWVRNYLLRRQDVLSDLCMFDGSFINFLRMSKSDFEYLLQNVGPFIEKQDTNLRSAVTAETRLAITLRYLATGDSYSSLSYTFRVSKQLISRIIPEVCKNIKRVLKNYIQVPSSEAHWKEKAREWNELWNFPHCVGAIDGKHVVIEAPSNSNSDYYNYKDQLSIVLLAIVDASYNVIYANCGAKGRASDSGIFQETSFYQRMVEHRLNFPNQETISPDGPDLPYVILGDSAFPLSENLMRPYPGIHNRGTMKRIFNYRLCRARRVVENVFGILCVVFRVFRKPIPLKPEKCELIVMACLYMHNFLRRNKQSRALYTPPMTFDFEDSDHNVIEGAWRREYTVEGTSILELERRPRNSARTATIIRDQFGEYFMSERGSLP</sequence>
<dbReference type="KEGG" id="tnl:113499489"/>
<dbReference type="GeneID" id="113505798"/>
<dbReference type="KEGG" id="tnl:113505798"/>
<dbReference type="Proteomes" id="UP000322000">
    <property type="component" value="Chromosome 12"/>
</dbReference>
<dbReference type="RefSeq" id="XP_026735795.1">
    <property type="nucleotide sequence ID" value="XM_026879994.1"/>
</dbReference>
<proteinExistence type="inferred from homology"/>
<dbReference type="Proteomes" id="UP000322000">
    <property type="component" value="Chromosome 26"/>
</dbReference>
<dbReference type="Proteomes" id="UP000322000">
    <property type="component" value="Chromosome 27"/>
</dbReference>
<dbReference type="InterPro" id="IPR027806">
    <property type="entry name" value="HARBI1_dom"/>
</dbReference>